<protein>
    <submittedName>
        <fullName evidence="3">Thioredoxin family protein</fullName>
    </submittedName>
</protein>
<dbReference type="Gene3D" id="3.40.30.10">
    <property type="entry name" value="Glutaredoxin"/>
    <property type="match status" value="1"/>
</dbReference>
<gene>
    <name evidence="3" type="ORF">K7C98_28125</name>
</gene>
<feature type="domain" description="Thioredoxin" evidence="2">
    <location>
        <begin position="25"/>
        <end position="166"/>
    </location>
</feature>
<accession>A0ABS7TY52</accession>
<evidence type="ECO:0000256" key="1">
    <source>
        <dbReference type="SAM" id="SignalP"/>
    </source>
</evidence>
<dbReference type="InterPro" id="IPR036249">
    <property type="entry name" value="Thioredoxin-like_sf"/>
</dbReference>
<dbReference type="SUPFAM" id="SSF52833">
    <property type="entry name" value="Thioredoxin-like"/>
    <property type="match status" value="1"/>
</dbReference>
<feature type="signal peptide" evidence="1">
    <location>
        <begin position="1"/>
        <end position="22"/>
    </location>
</feature>
<dbReference type="Proteomes" id="UP001139031">
    <property type="component" value="Unassembled WGS sequence"/>
</dbReference>
<dbReference type="PROSITE" id="PS51257">
    <property type="entry name" value="PROKAR_LIPOPROTEIN"/>
    <property type="match status" value="1"/>
</dbReference>
<reference evidence="3" key="1">
    <citation type="submission" date="2021-08" db="EMBL/GenBank/DDBJ databases">
        <authorList>
            <person name="Stevens D.C."/>
        </authorList>
    </citation>
    <scope>NUCLEOTIDE SEQUENCE</scope>
    <source>
        <strain evidence="3">DSM 53165</strain>
    </source>
</reference>
<sequence length="169" mass="17637">MPSARRRSAPLSLALMGTFACAEPASPPAAAPPAKAEPDPIVAAKPRLIAAPETGDLAAIVREEAAREAGPLVVTVGAGWCEPCVAFHDAVKSGRLDQPLAGVRFLEFDIDRDKERLAAAGYKSRFIPLFALPDAEGRASGKQIQGGIKGPEAVEHIMARLGPLLAETP</sequence>
<dbReference type="EMBL" id="JAIRAU010000039">
    <property type="protein sequence ID" value="MBZ5713121.1"/>
    <property type="molecule type" value="Genomic_DNA"/>
</dbReference>
<evidence type="ECO:0000313" key="4">
    <source>
        <dbReference type="Proteomes" id="UP001139031"/>
    </source>
</evidence>
<dbReference type="PROSITE" id="PS51352">
    <property type="entry name" value="THIOREDOXIN_2"/>
    <property type="match status" value="1"/>
</dbReference>
<evidence type="ECO:0000259" key="2">
    <source>
        <dbReference type="PROSITE" id="PS51352"/>
    </source>
</evidence>
<keyword evidence="1" id="KW-0732">Signal</keyword>
<name>A0ABS7TY52_9BACT</name>
<keyword evidence="4" id="KW-1185">Reference proteome</keyword>
<organism evidence="3 4">
    <name type="scientific">Nannocystis pusilla</name>
    <dbReference type="NCBI Taxonomy" id="889268"/>
    <lineage>
        <taxon>Bacteria</taxon>
        <taxon>Pseudomonadati</taxon>
        <taxon>Myxococcota</taxon>
        <taxon>Polyangia</taxon>
        <taxon>Nannocystales</taxon>
        <taxon>Nannocystaceae</taxon>
        <taxon>Nannocystis</taxon>
    </lineage>
</organism>
<evidence type="ECO:0000313" key="3">
    <source>
        <dbReference type="EMBL" id="MBZ5713121.1"/>
    </source>
</evidence>
<comment type="caution">
    <text evidence="3">The sequence shown here is derived from an EMBL/GenBank/DDBJ whole genome shotgun (WGS) entry which is preliminary data.</text>
</comment>
<proteinExistence type="predicted"/>
<dbReference type="RefSeq" id="WP_224194866.1">
    <property type="nucleotide sequence ID" value="NZ_JAIRAU010000039.1"/>
</dbReference>
<dbReference type="InterPro" id="IPR013766">
    <property type="entry name" value="Thioredoxin_domain"/>
</dbReference>
<feature type="chain" id="PRO_5047095302" evidence="1">
    <location>
        <begin position="23"/>
        <end position="169"/>
    </location>
</feature>